<organism evidence="8">
    <name type="scientific">Eubosmina coregoni</name>
    <dbReference type="NCBI Taxonomy" id="186181"/>
    <lineage>
        <taxon>Eukaryota</taxon>
        <taxon>Metazoa</taxon>
        <taxon>Ecdysozoa</taxon>
        <taxon>Arthropoda</taxon>
        <taxon>Crustacea</taxon>
        <taxon>Branchiopoda</taxon>
        <taxon>Diplostraca</taxon>
        <taxon>Cladocera</taxon>
        <taxon>Anomopoda</taxon>
        <taxon>Bosminidae</taxon>
        <taxon>Eubosmina</taxon>
    </lineage>
</organism>
<keyword evidence="6" id="KW-0539">Nucleus</keyword>
<dbReference type="AlphaFoldDB" id="A0A4Y7LNU5"/>
<dbReference type="CDD" id="cd14367">
    <property type="entry name" value="CUE_CUED2"/>
    <property type="match status" value="1"/>
</dbReference>
<evidence type="ECO:0000256" key="6">
    <source>
        <dbReference type="ARBA" id="ARBA00023242"/>
    </source>
</evidence>
<sequence>MSFFKDQEVLVKQSLIFFLQTNIPQANLSYVDEIVLSYVASILEELGSESSQEADLFDVESFSEMLTAYFPEFASIPHGAICDWIFELSAQLSKCKQDAKGLKMTLESLTFHAPVATKPETLRLSPRVSESSDLSNSDSSHSSFQDFDKTDDARLLLEMFPTITLLEATHCLSLSNGAMDEAVQIVLHRQEIGESITNTESPSMHKNKPVNEKTLKKKIIEKYSYIDQDDDQREHRPAPLKTQPKKMVRYLDNKVVTIKGERYTEIKDDAEASKEDAKKTFVALKPARQYRFH</sequence>
<protein>
    <submittedName>
        <fullName evidence="8">EOG090X0A55</fullName>
    </submittedName>
</protein>
<dbReference type="PANTHER" id="PTHR12493:SF0">
    <property type="entry name" value="CUE DOMAIN-CONTAINING PROTEIN 2"/>
    <property type="match status" value="1"/>
</dbReference>
<dbReference type="GO" id="GO:0005634">
    <property type="term" value="C:nucleus"/>
    <property type="evidence" value="ECO:0007669"/>
    <property type="project" value="UniProtKB-SubCell"/>
</dbReference>
<evidence type="ECO:0000256" key="7">
    <source>
        <dbReference type="SAM" id="MobiDB-lite"/>
    </source>
</evidence>
<keyword evidence="4" id="KW-0963">Cytoplasm</keyword>
<dbReference type="PANTHER" id="PTHR12493">
    <property type="entry name" value="CUE DOMAIN CONTAINING 2"/>
    <property type="match status" value="1"/>
</dbReference>
<dbReference type="GO" id="GO:0005737">
    <property type="term" value="C:cytoplasm"/>
    <property type="evidence" value="ECO:0007669"/>
    <property type="project" value="UniProtKB-SubCell"/>
</dbReference>
<accession>A0A4Y7LNU5</accession>
<dbReference type="InterPro" id="IPR039805">
    <property type="entry name" value="CUE_CUED2"/>
</dbReference>
<evidence type="ECO:0000256" key="3">
    <source>
        <dbReference type="ARBA" id="ARBA00006106"/>
    </source>
</evidence>
<feature type="compositionally biased region" description="Low complexity" evidence="7">
    <location>
        <begin position="129"/>
        <end position="145"/>
    </location>
</feature>
<evidence type="ECO:0000313" key="8">
    <source>
        <dbReference type="EMBL" id="SVE69946.1"/>
    </source>
</evidence>
<comment type="subcellular location">
    <subcellularLocation>
        <location evidence="2">Cytoplasm</location>
    </subcellularLocation>
    <subcellularLocation>
        <location evidence="1">Nucleus</location>
    </subcellularLocation>
</comment>
<name>A0A4Y7LNU5_9CRUS</name>
<evidence type="ECO:0000256" key="4">
    <source>
        <dbReference type="ARBA" id="ARBA00022490"/>
    </source>
</evidence>
<feature type="region of interest" description="Disordered" evidence="7">
    <location>
        <begin position="122"/>
        <end position="145"/>
    </location>
</feature>
<comment type="similarity">
    <text evidence="3">Belongs to the CUEDC2 family.</text>
</comment>
<gene>
    <name evidence="8" type="primary">EOG090X0A55</name>
</gene>
<evidence type="ECO:0000256" key="5">
    <source>
        <dbReference type="ARBA" id="ARBA00022786"/>
    </source>
</evidence>
<reference evidence="8" key="1">
    <citation type="submission" date="2018-08" db="EMBL/GenBank/DDBJ databases">
        <authorList>
            <person name="Cornetti L."/>
        </authorList>
    </citation>
    <scope>NUCLEOTIDE SEQUENCE</scope>
    <source>
        <strain evidence="8">FI-BAL1-1</strain>
    </source>
</reference>
<proteinExistence type="evidence at transcript level"/>
<keyword evidence="5" id="KW-0833">Ubl conjugation pathway</keyword>
<evidence type="ECO:0000256" key="2">
    <source>
        <dbReference type="ARBA" id="ARBA00004496"/>
    </source>
</evidence>
<evidence type="ECO:0000256" key="1">
    <source>
        <dbReference type="ARBA" id="ARBA00004123"/>
    </source>
</evidence>
<dbReference type="EMBL" id="LR000327">
    <property type="protein sequence ID" value="SVE69946.1"/>
    <property type="molecule type" value="mRNA"/>
</dbReference>